<sequence>MHFQNFSTVRQTLSCAMTHIDLRMKEDSLLFLDVLVQNCNSAPLAKDSHKILPNFLSMYVVGYISKSTNVKWRIKVLICLANVYLLDQDDYSVKRMKRWFKGTWKLCTSTRSIMPPFANLDEDMISIDNCEKETLSIEFIDAMNEVCPDEKVESYTEITILSETAALLENIVIKNVWNKICQIHVWFTSLFNYNKQFPKSVRNYCISILKYYMCSPSRKWVSRCSLSRKWVSRCSLSRKWVSRYSPSRKWVSRCSPSKKWVF</sequence>
<dbReference type="Pfam" id="PF12333">
    <property type="entry name" value="Ipi1_N"/>
    <property type="match status" value="1"/>
</dbReference>
<reference evidence="2 3" key="1">
    <citation type="submission" date="2015-09" db="EMBL/GenBank/DDBJ databases">
        <title>Trachymyrmex cornetzi WGS genome.</title>
        <authorList>
            <person name="Nygaard S."/>
            <person name="Hu H."/>
            <person name="Boomsma J."/>
            <person name="Zhang G."/>
        </authorList>
    </citation>
    <scope>NUCLEOTIDE SEQUENCE [LARGE SCALE GENOMIC DNA]</scope>
    <source>
        <strain evidence="2">Tcor2-1</strain>
        <tissue evidence="2">Whole body</tissue>
    </source>
</reference>
<accession>A0A151J2Q0</accession>
<evidence type="ECO:0000259" key="1">
    <source>
        <dbReference type="Pfam" id="PF12333"/>
    </source>
</evidence>
<dbReference type="Proteomes" id="UP000078492">
    <property type="component" value="Unassembled WGS sequence"/>
</dbReference>
<name>A0A151J2Q0_9HYME</name>
<proteinExistence type="predicted"/>
<organism evidence="2 3">
    <name type="scientific">Trachymyrmex cornetzi</name>
    <dbReference type="NCBI Taxonomy" id="471704"/>
    <lineage>
        <taxon>Eukaryota</taxon>
        <taxon>Metazoa</taxon>
        <taxon>Ecdysozoa</taxon>
        <taxon>Arthropoda</taxon>
        <taxon>Hexapoda</taxon>
        <taxon>Insecta</taxon>
        <taxon>Pterygota</taxon>
        <taxon>Neoptera</taxon>
        <taxon>Endopterygota</taxon>
        <taxon>Hymenoptera</taxon>
        <taxon>Apocrita</taxon>
        <taxon>Aculeata</taxon>
        <taxon>Formicoidea</taxon>
        <taxon>Formicidae</taxon>
        <taxon>Myrmicinae</taxon>
        <taxon>Trachymyrmex</taxon>
    </lineage>
</organism>
<gene>
    <name evidence="2" type="ORF">ALC57_11396</name>
</gene>
<dbReference type="EMBL" id="KQ980359">
    <property type="protein sequence ID" value="KYN16349.1"/>
    <property type="molecule type" value="Genomic_DNA"/>
</dbReference>
<evidence type="ECO:0000313" key="3">
    <source>
        <dbReference type="Proteomes" id="UP000078492"/>
    </source>
</evidence>
<evidence type="ECO:0000313" key="2">
    <source>
        <dbReference type="EMBL" id="KYN16349.1"/>
    </source>
</evidence>
<keyword evidence="3" id="KW-1185">Reference proteome</keyword>
<dbReference type="AlphaFoldDB" id="A0A151J2Q0"/>
<protein>
    <recommendedName>
        <fullName evidence="1">Pre-rRNA-processing protein Ipi1 N-terminal domain-containing protein</fullName>
    </recommendedName>
</protein>
<feature type="domain" description="Pre-rRNA-processing protein Ipi1 N-terminal" evidence="1">
    <location>
        <begin position="12"/>
        <end position="60"/>
    </location>
</feature>
<dbReference type="STRING" id="471704.A0A151J2Q0"/>
<dbReference type="InterPro" id="IPR024679">
    <property type="entry name" value="Ipi1_N"/>
</dbReference>